<dbReference type="Proteomes" id="UP000735302">
    <property type="component" value="Unassembled WGS sequence"/>
</dbReference>
<accession>A0AAV3Z8I0</accession>
<proteinExistence type="predicted"/>
<reference evidence="2 3" key="1">
    <citation type="journal article" date="2021" name="Elife">
        <title>Chloroplast acquisition without the gene transfer in kleptoplastic sea slugs, Plakobranchus ocellatus.</title>
        <authorList>
            <person name="Maeda T."/>
            <person name="Takahashi S."/>
            <person name="Yoshida T."/>
            <person name="Shimamura S."/>
            <person name="Takaki Y."/>
            <person name="Nagai Y."/>
            <person name="Toyoda A."/>
            <person name="Suzuki Y."/>
            <person name="Arimoto A."/>
            <person name="Ishii H."/>
            <person name="Satoh N."/>
            <person name="Nishiyama T."/>
            <person name="Hasebe M."/>
            <person name="Maruyama T."/>
            <person name="Minagawa J."/>
            <person name="Obokata J."/>
            <person name="Shigenobu S."/>
        </authorList>
    </citation>
    <scope>NUCLEOTIDE SEQUENCE [LARGE SCALE GENOMIC DNA]</scope>
</reference>
<evidence type="ECO:0000256" key="1">
    <source>
        <dbReference type="SAM" id="MobiDB-lite"/>
    </source>
</evidence>
<gene>
    <name evidence="2" type="ORF">PoB_001755800</name>
</gene>
<comment type="caution">
    <text evidence="2">The sequence shown here is derived from an EMBL/GenBank/DDBJ whole genome shotgun (WGS) entry which is preliminary data.</text>
</comment>
<feature type="region of interest" description="Disordered" evidence="1">
    <location>
        <begin position="64"/>
        <end position="83"/>
    </location>
</feature>
<organism evidence="2 3">
    <name type="scientific">Plakobranchus ocellatus</name>
    <dbReference type="NCBI Taxonomy" id="259542"/>
    <lineage>
        <taxon>Eukaryota</taxon>
        <taxon>Metazoa</taxon>
        <taxon>Spiralia</taxon>
        <taxon>Lophotrochozoa</taxon>
        <taxon>Mollusca</taxon>
        <taxon>Gastropoda</taxon>
        <taxon>Heterobranchia</taxon>
        <taxon>Euthyneura</taxon>
        <taxon>Panpulmonata</taxon>
        <taxon>Sacoglossa</taxon>
        <taxon>Placobranchoidea</taxon>
        <taxon>Plakobranchidae</taxon>
        <taxon>Plakobranchus</taxon>
    </lineage>
</organism>
<protein>
    <submittedName>
        <fullName evidence="2">Uncharacterized protein</fullName>
    </submittedName>
</protein>
<sequence length="83" mass="9011">MCRESGGVFGFLYIASPQQGDLRLQALRHAGTPMVGLEPATDGSLQELTARYLTLMSSQAVQPALRSPGHHWESPFDPVTTLD</sequence>
<dbReference type="EMBL" id="BLXT01002087">
    <property type="protein sequence ID" value="GFN91052.1"/>
    <property type="molecule type" value="Genomic_DNA"/>
</dbReference>
<evidence type="ECO:0000313" key="3">
    <source>
        <dbReference type="Proteomes" id="UP000735302"/>
    </source>
</evidence>
<dbReference type="AlphaFoldDB" id="A0AAV3Z8I0"/>
<name>A0AAV3Z8I0_9GAST</name>
<keyword evidence="3" id="KW-1185">Reference proteome</keyword>
<evidence type="ECO:0000313" key="2">
    <source>
        <dbReference type="EMBL" id="GFN91052.1"/>
    </source>
</evidence>